<dbReference type="Gene3D" id="3.40.50.12780">
    <property type="entry name" value="N-terminal domain of ligase-like"/>
    <property type="match status" value="1"/>
</dbReference>
<dbReference type="InterPro" id="IPR000873">
    <property type="entry name" value="AMP-dep_synth/lig_dom"/>
</dbReference>
<dbReference type="STRING" id="86259.A0A4Z1NTK2"/>
<keyword evidence="3" id="KW-1133">Transmembrane helix</keyword>
<evidence type="ECO:0000256" key="1">
    <source>
        <dbReference type="ARBA" id="ARBA00004924"/>
    </source>
</evidence>
<sequence length="561" mass="62648">MPIQSRWSVEVPQVSFPTYLFESALKPLNNEKPVLIESRAPDTHFLTYAAFRLWCQRFAAGLRSNGFQKGDRVLLFAGNSIYFSVVIVGTIMAGGIFTGANPSYTARELAYQATDSGAKFLITSESSIETAAAAAKLAKLPESSVFIQDDGFATFEGRGRGTGNVRHWTQLVASEDEGRRFQWENLTPEEAATTTVTLNYSSGTTGVPKGVEITHKNYIANCIQMEFQGKLQKDWDESLPRARWLCFLPMYHAMAQSIFGTMALKLEIPVYMMPKFDFVKMLENIEKFKITSLLLVPPVVVAMAKSPLTRKYDLSSVERVSSGAAPLRREIAAELEKLWPPGRVNVKQGWGMSEITCSAMGWHPDEHSDSFSVGNLNANCQAMLVDEEGKEVEQGERGEILIKAPNVMKGYWRRPDATAETFTTDGWLRTGDVAYYDEHERFYIVDRKKELIKVKGNQVAPAELEALLLDHPAIADVAVIGVTIQDEEMPRAYVALAEGKQAGQVEIQKWMEQHVTRHKYLTGGVKFVSAIPKNASGKILRKLLRDEAKAEMERDSIRAKL</sequence>
<dbReference type="PANTHER" id="PTHR24096">
    <property type="entry name" value="LONG-CHAIN-FATTY-ACID--COA LIGASE"/>
    <property type="match status" value="1"/>
</dbReference>
<dbReference type="Pfam" id="PF00501">
    <property type="entry name" value="AMP-binding"/>
    <property type="match status" value="1"/>
</dbReference>
<comment type="caution">
    <text evidence="6">The sequence shown here is derived from an EMBL/GenBank/DDBJ whole genome shotgun (WGS) entry which is preliminary data.</text>
</comment>
<dbReference type="AlphaFoldDB" id="A0A4Z1NTK2"/>
<dbReference type="PROSITE" id="PS00455">
    <property type="entry name" value="AMP_BINDING"/>
    <property type="match status" value="1"/>
</dbReference>
<protein>
    <submittedName>
        <fullName evidence="6">Putative 4-coumarate-CoA ligase</fullName>
    </submittedName>
</protein>
<dbReference type="SUPFAM" id="SSF56801">
    <property type="entry name" value="Acetyl-CoA synthetase-like"/>
    <property type="match status" value="1"/>
</dbReference>
<keyword evidence="7" id="KW-1185">Reference proteome</keyword>
<dbReference type="InterPro" id="IPR025110">
    <property type="entry name" value="AMP-bd_C"/>
</dbReference>
<dbReference type="EMBL" id="SNSC02000014">
    <property type="protein sequence ID" value="TID18259.1"/>
    <property type="molecule type" value="Genomic_DNA"/>
</dbReference>
<accession>A0A4Z1NTK2</accession>
<dbReference type="CDD" id="cd05911">
    <property type="entry name" value="Firefly_Luc_like"/>
    <property type="match status" value="1"/>
</dbReference>
<feature type="domain" description="AMP-binding enzyme C-terminal" evidence="5">
    <location>
        <begin position="463"/>
        <end position="538"/>
    </location>
</feature>
<dbReference type="PANTHER" id="PTHR24096:SF424">
    <property type="entry name" value="ACETYL-COA SYNTHETASE-LIKE PROTEIN-RELATED"/>
    <property type="match status" value="1"/>
</dbReference>
<evidence type="ECO:0000256" key="2">
    <source>
        <dbReference type="ARBA" id="ARBA00006432"/>
    </source>
</evidence>
<proteinExistence type="inferred from homology"/>
<feature type="domain" description="AMP-dependent synthetase/ligase" evidence="4">
    <location>
        <begin position="31"/>
        <end position="412"/>
    </location>
</feature>
<evidence type="ECO:0000259" key="5">
    <source>
        <dbReference type="Pfam" id="PF13193"/>
    </source>
</evidence>
<comment type="similarity">
    <text evidence="2">Belongs to the ATP-dependent AMP-binding enzyme family.</text>
</comment>
<dbReference type="InterPro" id="IPR020845">
    <property type="entry name" value="AMP-binding_CS"/>
</dbReference>
<evidence type="ECO:0000259" key="4">
    <source>
        <dbReference type="Pfam" id="PF00501"/>
    </source>
</evidence>
<organism evidence="6 7">
    <name type="scientific">Venturia nashicola</name>
    <dbReference type="NCBI Taxonomy" id="86259"/>
    <lineage>
        <taxon>Eukaryota</taxon>
        <taxon>Fungi</taxon>
        <taxon>Dikarya</taxon>
        <taxon>Ascomycota</taxon>
        <taxon>Pezizomycotina</taxon>
        <taxon>Dothideomycetes</taxon>
        <taxon>Pleosporomycetidae</taxon>
        <taxon>Venturiales</taxon>
        <taxon>Venturiaceae</taxon>
        <taxon>Venturia</taxon>
    </lineage>
</organism>
<dbReference type="GO" id="GO:0016405">
    <property type="term" value="F:CoA-ligase activity"/>
    <property type="evidence" value="ECO:0007669"/>
    <property type="project" value="TreeGrafter"/>
</dbReference>
<dbReference type="InterPro" id="IPR045851">
    <property type="entry name" value="AMP-bd_C_sf"/>
</dbReference>
<dbReference type="Pfam" id="PF13193">
    <property type="entry name" value="AMP-binding_C"/>
    <property type="match status" value="1"/>
</dbReference>
<keyword evidence="3" id="KW-0812">Transmembrane</keyword>
<name>A0A4Z1NTK2_9PEZI</name>
<dbReference type="Proteomes" id="UP000298493">
    <property type="component" value="Unassembled WGS sequence"/>
</dbReference>
<dbReference type="FunFam" id="3.40.50.12780:FF:000003">
    <property type="entry name" value="Long-chain-fatty-acid--CoA ligase FadD"/>
    <property type="match status" value="1"/>
</dbReference>
<evidence type="ECO:0000256" key="3">
    <source>
        <dbReference type="SAM" id="Phobius"/>
    </source>
</evidence>
<dbReference type="Gene3D" id="3.30.300.30">
    <property type="match status" value="1"/>
</dbReference>
<evidence type="ECO:0000313" key="6">
    <source>
        <dbReference type="EMBL" id="TID18259.1"/>
    </source>
</evidence>
<evidence type="ECO:0000313" key="7">
    <source>
        <dbReference type="Proteomes" id="UP000298493"/>
    </source>
</evidence>
<dbReference type="InterPro" id="IPR042099">
    <property type="entry name" value="ANL_N_sf"/>
</dbReference>
<comment type="pathway">
    <text evidence="1">Siderophore biosynthesis.</text>
</comment>
<keyword evidence="3" id="KW-0472">Membrane</keyword>
<keyword evidence="6" id="KW-0436">Ligase</keyword>
<feature type="transmembrane region" description="Helical" evidence="3">
    <location>
        <begin position="73"/>
        <end position="97"/>
    </location>
</feature>
<gene>
    <name evidence="6" type="ORF">E6O75_ATG06335</name>
</gene>
<reference evidence="6 7" key="1">
    <citation type="submission" date="2019-04" db="EMBL/GenBank/DDBJ databases">
        <title>High contiguity whole genome sequence and gene annotation resource for two Venturia nashicola isolates.</title>
        <authorList>
            <person name="Prokchorchik M."/>
            <person name="Won K."/>
            <person name="Lee Y."/>
            <person name="Choi E.D."/>
            <person name="Segonzac C."/>
            <person name="Sohn K.H."/>
        </authorList>
    </citation>
    <scope>NUCLEOTIDE SEQUENCE [LARGE SCALE GENOMIC DNA]</scope>
    <source>
        <strain evidence="6 7">PRI2</strain>
    </source>
</reference>